<dbReference type="EMBL" id="BNJG01000002">
    <property type="protein sequence ID" value="GHO57926.1"/>
    <property type="molecule type" value="Genomic_DNA"/>
</dbReference>
<dbReference type="SUPFAM" id="SSF55048">
    <property type="entry name" value="Probable ACP-binding domain of malonyl-CoA ACP transacylase"/>
    <property type="match status" value="1"/>
</dbReference>
<dbReference type="SMART" id="SM00823">
    <property type="entry name" value="PKS_PP"/>
    <property type="match status" value="4"/>
</dbReference>
<dbReference type="RefSeq" id="WP_201374208.1">
    <property type="nucleotide sequence ID" value="NZ_BNJG01000002.1"/>
</dbReference>
<dbReference type="Gene3D" id="1.10.1200.10">
    <property type="entry name" value="ACP-like"/>
    <property type="match status" value="3"/>
</dbReference>
<dbReference type="InterPro" id="IPR023213">
    <property type="entry name" value="CAT-like_dom_sf"/>
</dbReference>
<dbReference type="Pfam" id="PF13193">
    <property type="entry name" value="AMP-binding_C"/>
    <property type="match status" value="2"/>
</dbReference>
<dbReference type="CDD" id="cd00833">
    <property type="entry name" value="PKS"/>
    <property type="match status" value="1"/>
</dbReference>
<dbReference type="NCBIfam" id="TIGR01720">
    <property type="entry name" value="NRPS-para261"/>
    <property type="match status" value="1"/>
</dbReference>
<proteinExistence type="inferred from homology"/>
<dbReference type="SUPFAM" id="SSF52151">
    <property type="entry name" value="FabD/lysophospholipase-like"/>
    <property type="match status" value="1"/>
</dbReference>
<dbReference type="Gene3D" id="3.40.50.1820">
    <property type="entry name" value="alpha/beta hydrolase"/>
    <property type="match status" value="1"/>
</dbReference>
<dbReference type="Pfam" id="PF00698">
    <property type="entry name" value="Acyl_transf_1"/>
    <property type="match status" value="1"/>
</dbReference>
<dbReference type="SMART" id="SM00827">
    <property type="entry name" value="PKS_AT"/>
    <property type="match status" value="1"/>
</dbReference>
<dbReference type="InterPro" id="IPR001227">
    <property type="entry name" value="Ac_transferase_dom_sf"/>
</dbReference>
<dbReference type="InterPro" id="IPR010060">
    <property type="entry name" value="NRPS_synth"/>
</dbReference>
<dbReference type="Proteomes" id="UP000654345">
    <property type="component" value="Unassembled WGS sequence"/>
</dbReference>
<dbReference type="NCBIfam" id="TIGR01733">
    <property type="entry name" value="AA-adenyl-dom"/>
    <property type="match status" value="2"/>
</dbReference>
<dbReference type="Gene3D" id="3.30.300.30">
    <property type="match status" value="2"/>
</dbReference>
<organism evidence="11 12">
    <name type="scientific">Ktedonobacter robiniae</name>
    <dbReference type="NCBI Taxonomy" id="2778365"/>
    <lineage>
        <taxon>Bacteria</taxon>
        <taxon>Bacillati</taxon>
        <taxon>Chloroflexota</taxon>
        <taxon>Ktedonobacteria</taxon>
        <taxon>Ktedonobacterales</taxon>
        <taxon>Ktedonobacteraceae</taxon>
        <taxon>Ktedonobacter</taxon>
    </lineage>
</organism>
<sequence>MTHEEYTGLEIAIIGLAGRFPGANNVEEYWRNLREGLESISSFSTEELLAAGVSPGELADPSYVRRGGVIEDIDMFDASFFGYSPREAELLDPQQRLFLECAEEALENAGYDARRSNETIGVYAGVGLNTYFLRNLYHWQDWSNISDIYQTITASDKDFLASRVAYKLNLQGPALVLQTACSTSLVAVHIAAQGLLSGECNMALAGGVTIRVPHKTGYQYQKGSILAPDGHCRAFDARAQGTVASNGVGIVVLKRLEDALADRDHIYAVIKGSAINNDGAVKVGYTAPGVQGQARVIRAAHLVAGVDVESIGYIETHGTGTALGDPIEIAALTEVFRARTSKQNFCALGSVKTNIGHLDAAAGVAGLIKTIYSLQERMLLPSLHFQTPNPALHLGQSPFYINNTLRPWESSGAVRRAGISAFGIGGTNAHVLLEEAPQSSNTPRTCRPQQLLVLSARTAQALKQASSNLALHLRQHPTLELADVAYTLQAGRPLFNYRQALVCRDLEDAASALETDDALRLMTTHNESSEAPVALMFPGQGAQYIEMGRDLYQTEPVFRAELDRCADLLRPHLGCDLRTIFYPSTDEQRTTATRLLTQTWLTQPALFAFEYALAQQWIAWGIHPVAMIGHSIGEYVAACLAGVFTLEDALRLVTARGHLMQSMPEGAMLALSQPEQEVQALLTGRLSLAAVNTHTQCVVAGPIAEIETLEQQLSVQGSASQRLRTSHAFHSEMMEPILDEFATLVASIKLSAPQIPYISNITGTWITAEQATNPFYWSQHIRQPVQFADGITTLLHEPGLVLLEVGPGRTLSTFAQAQDIFQAEHGSHTIISSLRRPSKAQEGDTSLLSSLGRLWLAGVAIEWDKLHADEEPRRVPLPTYPFERQRYWIDPPQLTGMSQPSLLASSHTNKTGETREEQATSTLYPRPDLPTRYVAPRNQQEAALAALWQQLLGVAQIGIYDSFFELGGHSLLATQLVSRLRSDLQMDLPLRAIFEATTIAELTQRIAEHSSPKGDEPALFQPIPLVARSEKLPLSFAQKRLWFMQQMEPGASFLNIPLGVRIQGPLQLKTLEQALQELIDRHEILRTTFVAKGNEPEQIIAPMLHVPITHIDLQTTMANDQEHALHRLATGQAQQPFDLEQGPLLRVSVFQLAQDTSVLLVTTHHIISDGWSFGIFVQELLSLYTALRAGLTSSLAPLAIQYVDFAAWQREWLQGAEIAEQLVYWQRQLVGPLPALDLPTDHPRPAIQTYRGAHFPFQLPDTLTAQLNTLSQQEHATMFMLLLAAFQVVCARYSGQEDILIGTPIANRRRTELEGLIGCFINTLVIRTQLSSKWSFRELLQSVREKTLEAYAHQDIPFEQLVETLQPERDLSRSPIFQVMFMLQNVPLPTTEGADLRLSALDIDNGATQFDLTLIVNETDKQLTGLIEYNVDLFEPTTIERMIAHWQHLLDAIVDDCTQRIIDLPLLTAEEQRTLNAWNATQVHWDAPGNVAHLFTRQVTCTPEAPALTWKDHVWTYSELNKAANCVAHALLKQGVEPGQLVGVCLERSAELIVAILGVLKVGAAYIPLDPTYPQERLSFMLTDSRAGILLTQETLTQRFASSEALSIITLPLPATAIDQVDDPAIDIASDALAYMIYTSGSTGKPKGVMIPQKALLNCFLSMAREPGMSANDSILAVTSFSFDIAALELLLPLMVGASLTIASQEEAADALALRQLLASSRATFMQATPATWRMLLHTGWSGDPQLKILCGGEPLPQTLAQQLCSHSQSVWNMYGPTETTIWSTTQQLHETDASISIGHPIANTQIYILDTRGQEVPLGVTGELFIGGSGLAHGYWQRPALTAERFVPDPFSTQPGARLYRTGDLVRRTSENALVYLSRLDFQVKVRGHRIELGEIETKLAQHTAVGECLVMVSEKGEGDTRLVAYVILESGSLFDKNDLRHHLAQQLPEYMLPAHFIALEQWPLTPNGKIDRQALLTFKPTDAETLPTSAPRNAIEEILVEVWGKILQHDIPGIDANFFELGGHSLLATQLLAHIRTLFSLELPLRSIFEAPTVRAFASFIQRAQREEQDYQLPPLVSTPGEQAVVPSFAQQRLWFLEQLEPDTATYHIPVALRMQGPINTKYLEQSLEAIVQRHDSLRTAFITHNGQLESFINPTHSVPLALSTQHSAITIQELQALVSDELHQPFDLSCPPLLKATLFRLAPEDHILLITMHHIASDGPSCTILVQELLQYYNALTREEPPVLPDLSIQYADFAHWQRQWLSGAILETQLQYWKQQLAAIVPLELPTDRPRPAIQTFKGADITFTLPQGLAVDLQALSKREGVTLFMTLLAAFQLLLYFYSGQEDIAVGTPISNRNQPELEGLIGLFVNTLVLRTNLAQNPSFSTLLATVREICLEAYAHQDLSFEQIVDALQPERDLSRSPLFQVMFVLQHTSTRDIQTQLEPLQLSLFPLNSHTSKNDLTLEITVDGPELHGRLEYATDLFDSSTMERLITHWQMILARSVANPAEHIADFPLLTPAEYQLCIEQWNATQRSYLATHCLHQLVEEQVERTPQNLAVIFEREQLSYDELNRQANQLARYLQTVGVGPDVPVGVCLERSLELVISLLAILKAGGAYVPFDPSYPVERLTFMLEDAGVPVLLTASHLRQNLPVGSTSIICLDHLQAQLASFATDNLTSSVQPENLAYMIYTSGSTGQPKGAMNTHAGICNRLLWMQDTYHLSESDRVLQKTPFSFDVSVWEFFWPMLTGASLVLARPDGHRDPAYLVQLIREAQITTLHFVPSMLQIFLEEPGIESCQDLRRVICSGEALSGETQRRFFLRLSAELHNLYGPTEAAVDVTAWQCDPENQRPGVPIGRPIANIQIYLLNAHLQPVPPGVIGELYIGGIGLARGYWQRAGLTAERFVPDVFSKQPGARLYKTGDLARYLPDGSLEYQGRIDHQVKVRGFRIELGEIEVALTQHPEVRECAVSVREDLPGVKRLIAYIVWRQLGVHLEHQLLRDYLQQRLPEHMVPALFVPIEQLPLSPSGKLDRRALPAPSAVQQEQSGTFVAPRTQTEQIMAQIWAAVLGLEQVSVTDNFFALGGDSILSMQIIARAAQANIRLTPRQIFQQQTIEALAGVVNTYTPFQAEQGVVTGAVPLTPIQQWFFAQRLEHPHHWNQSALLKLAEDVDVDLLEKAFAALPLHHDALRLRFTQYEGNWQQVNADDRHLPAFFTTIDLAGKNSEEQKCIIEQTQEQVQASLDLADGPLLRVVCFQRGQAQSSILLACIHHLIVDNVSWQILLDDVQVIYRALQQNAQFHLPPKTTSYQRWAQYLIHYAQTDELLQELDFWLGENRGQVAPLPVDSENNAADNTISSVRTYTLSLSSAETSELQEMMTRAYQIPISDVVLAMLALTFARWAKTDTILIDAEGHGREEISEELDVSRTVGWFTSIYPLYLQLQQTQSESDALRHTLDRLHALPNKGFNYGILHYLREDPELHRRFQALPAAEILFNYVGQLDQLIASAALFKEIIPSSGFDRSPTGNRKHLFEIISGIRNGQLYVDWRYSTQKHHPATIEHLAAGFKQALRALIQQSQSVEARLMLSAQYNHLQLTPVQFEQIMAELAIQPQEVAIIDTLSPAQQGMLYESLSAPGKGIHIEQWLCTLTGKLDIDAFKRAWQWELDRHAIFRTGFTWENRTEPLQVALHHVPLALDQHDLRHLSPTEQSSYLDRYMEEERKRGFDLVHPPLIRLALFQLEDKTYCFALTYHHILMDLWCHHFVVKEVFACYQAYSQGQSFHLEPSLPYTEYIAWLRKQDLTAAEHFWRQSLHGFIHPTAPGREGQPGQPSNTREGHASQSLPLAPATMARLQQLARQQRFTLNTLFQGIWALLLSCYSGEEDVLFGVTVSGRPPELAGVENMVGLCINTLPLRVRTAAHTLLWPWLTELQNYNLELRQYEYTPAGFIHAWSDIPAGDALYESLLVIENFPESFSTMTELADTLAISSSKLMGAQTRHALALLVTPGENASVGCIYDEQRISQRMAQQILEHFRLLLEHVATDGNQPLGSLQKYIPEQQIPVLYPARVKQVTTSNLPRTNEEQLLAQIWQEVLGSEQIDIHANFLEMGGHSLLATQLVSRIRTTFQVELPLRSFFESATIAGLAVLIANTPHKPGLLQGSIPVATRNQPLPLSLAQQRLWFLDQMYPQNSLYNITRALRIQGELHNEVLKLSIVEIIRRHEALRTTFPTINGEAVQKIAPLANLPWSEIDVRDLPGEEQEAQVVAQIQAETHEPMDLANGPLIRAVLVRLGDEDHLLIITIHHIIFDVWSEGVLVRELLALYQAFTSGQPSPLAELPVQYADFAVWQRQWLQGKVLDEQIAYWQRRLHNASALVLPTDHARQAFPSYKGAMQPFSIGQELSGALAHLSQQEGVTVFMTLLTVFMSLLRLYSGQTDIVVGTDIANRTRTETEQLIGFFVNLLVLRGDLSGNPSFIRLLQQVSDMVLNAYAHQDLPFEKLIEVLRLERESNQVSLTRVLFVFQNTPWVELKLDGLTFMPVSVEQDVTRFELAFFLWETPTGFMGTVNYSTDLFESATITRMISHFKTFLQRVCDQPDARLDAIKLFNEEGETARRSSQLRKLKKQKK</sequence>
<comment type="caution">
    <text evidence="11">The sequence shown here is derived from an EMBL/GenBank/DDBJ whole genome shotgun (WGS) entry which is preliminary data.</text>
</comment>
<dbReference type="CDD" id="cd17646">
    <property type="entry name" value="A_NRPS_AB3403-like"/>
    <property type="match status" value="1"/>
</dbReference>
<dbReference type="InterPro" id="IPR025110">
    <property type="entry name" value="AMP-bd_C"/>
</dbReference>
<evidence type="ECO:0000313" key="11">
    <source>
        <dbReference type="EMBL" id="GHO57926.1"/>
    </source>
</evidence>
<dbReference type="CDD" id="cd19543">
    <property type="entry name" value="DCL_NRPS"/>
    <property type="match status" value="1"/>
</dbReference>
<dbReference type="Pfam" id="PF00109">
    <property type="entry name" value="ketoacyl-synt"/>
    <property type="match status" value="1"/>
</dbReference>
<dbReference type="Gene3D" id="3.30.559.10">
    <property type="entry name" value="Chloramphenicol acetyltransferase-like domain"/>
    <property type="match status" value="5"/>
</dbReference>
<dbReference type="InterPro" id="IPR000873">
    <property type="entry name" value="AMP-dep_synth/lig_dom"/>
</dbReference>
<dbReference type="PANTHER" id="PTHR45527">
    <property type="entry name" value="NONRIBOSOMAL PEPTIDE SYNTHETASE"/>
    <property type="match status" value="1"/>
</dbReference>
<dbReference type="Gene3D" id="3.30.70.250">
    <property type="entry name" value="Malonyl-CoA ACP transacylase, ACP-binding"/>
    <property type="match status" value="1"/>
</dbReference>
<dbReference type="InterPro" id="IPR009081">
    <property type="entry name" value="PP-bd_ACP"/>
</dbReference>
<evidence type="ECO:0000256" key="8">
    <source>
        <dbReference type="SAM" id="MobiDB-lite"/>
    </source>
</evidence>
<dbReference type="PANTHER" id="PTHR45527:SF14">
    <property type="entry name" value="PLIPASTATIN SYNTHASE SUBUNIT B"/>
    <property type="match status" value="1"/>
</dbReference>
<feature type="domain" description="Carrier" evidence="9">
    <location>
        <begin position="3054"/>
        <end position="3128"/>
    </location>
</feature>
<dbReference type="CDD" id="cd12116">
    <property type="entry name" value="A_NRPS_Ta1_like"/>
    <property type="match status" value="1"/>
</dbReference>
<dbReference type="InterPro" id="IPR016036">
    <property type="entry name" value="Malonyl_transacylase_ACP-bd"/>
</dbReference>
<dbReference type="InterPro" id="IPR016039">
    <property type="entry name" value="Thiolase-like"/>
</dbReference>
<dbReference type="Pfam" id="PF00550">
    <property type="entry name" value="PP-binding"/>
    <property type="match status" value="4"/>
</dbReference>
<feature type="domain" description="Carrier" evidence="9">
    <location>
        <begin position="935"/>
        <end position="1010"/>
    </location>
</feature>
<dbReference type="InterPro" id="IPR014030">
    <property type="entry name" value="Ketoacyl_synth_N"/>
</dbReference>
<dbReference type="InterPro" id="IPR036736">
    <property type="entry name" value="ACP-like_sf"/>
</dbReference>
<dbReference type="CDD" id="cd19534">
    <property type="entry name" value="E_NRPS"/>
    <property type="match status" value="1"/>
</dbReference>
<evidence type="ECO:0000256" key="2">
    <source>
        <dbReference type="ARBA" id="ARBA00022450"/>
    </source>
</evidence>
<feature type="domain" description="Carrier" evidence="9">
    <location>
        <begin position="4077"/>
        <end position="4152"/>
    </location>
</feature>
<evidence type="ECO:0000259" key="9">
    <source>
        <dbReference type="PROSITE" id="PS50075"/>
    </source>
</evidence>
<dbReference type="PROSITE" id="PS00455">
    <property type="entry name" value="AMP_BINDING"/>
    <property type="match status" value="2"/>
</dbReference>
<feature type="domain" description="Ketosynthase family 3 (KS3)" evidence="10">
    <location>
        <begin position="8"/>
        <end position="435"/>
    </location>
</feature>
<dbReference type="InterPro" id="IPR016035">
    <property type="entry name" value="Acyl_Trfase/lysoPLipase"/>
</dbReference>
<dbReference type="InterPro" id="IPR045851">
    <property type="entry name" value="AMP-bd_C_sf"/>
</dbReference>
<dbReference type="InterPro" id="IPR020841">
    <property type="entry name" value="PKS_Beta-ketoAc_synthase_dom"/>
</dbReference>
<feature type="compositionally biased region" description="Polar residues" evidence="8">
    <location>
        <begin position="3829"/>
        <end position="3841"/>
    </location>
</feature>
<keyword evidence="5" id="KW-0677">Repeat</keyword>
<dbReference type="InterPro" id="IPR001242">
    <property type="entry name" value="Condensation_dom"/>
</dbReference>
<dbReference type="SUPFAM" id="SSF47336">
    <property type="entry name" value="ACP-like"/>
    <property type="match status" value="4"/>
</dbReference>
<evidence type="ECO:0000256" key="1">
    <source>
        <dbReference type="ARBA" id="ARBA00001957"/>
    </source>
</evidence>
<feature type="region of interest" description="Disordered" evidence="8">
    <location>
        <begin position="904"/>
        <end position="928"/>
    </location>
</feature>
<evidence type="ECO:0000256" key="5">
    <source>
        <dbReference type="ARBA" id="ARBA00022737"/>
    </source>
</evidence>
<dbReference type="Gene3D" id="3.30.559.30">
    <property type="entry name" value="Nonribosomal peptide synthetase, condensation domain"/>
    <property type="match status" value="5"/>
</dbReference>
<dbReference type="InterPro" id="IPR020806">
    <property type="entry name" value="PKS_PP-bd"/>
</dbReference>
<evidence type="ECO:0000259" key="10">
    <source>
        <dbReference type="PROSITE" id="PS52004"/>
    </source>
</evidence>
<dbReference type="PROSITE" id="PS50075">
    <property type="entry name" value="CARRIER"/>
    <property type="match status" value="4"/>
</dbReference>
<keyword evidence="3" id="KW-0597">Phosphoprotein</keyword>
<dbReference type="InterPro" id="IPR020845">
    <property type="entry name" value="AMP-binding_CS"/>
</dbReference>
<dbReference type="InterPro" id="IPR029058">
    <property type="entry name" value="AB_hydrolase_fold"/>
</dbReference>
<dbReference type="InterPro" id="IPR014031">
    <property type="entry name" value="Ketoacyl_synth_C"/>
</dbReference>
<dbReference type="SMART" id="SM00825">
    <property type="entry name" value="PKS_KS"/>
    <property type="match status" value="1"/>
</dbReference>
<dbReference type="SUPFAM" id="SSF56801">
    <property type="entry name" value="Acetyl-CoA synthetase-like"/>
    <property type="match status" value="2"/>
</dbReference>
<evidence type="ECO:0000256" key="6">
    <source>
        <dbReference type="ARBA" id="ARBA00023194"/>
    </source>
</evidence>
<evidence type="ECO:0000256" key="4">
    <source>
        <dbReference type="ARBA" id="ARBA00022679"/>
    </source>
</evidence>
<keyword evidence="6" id="KW-0045">Antibiotic biosynthesis</keyword>
<dbReference type="InterPro" id="IPR010071">
    <property type="entry name" value="AA_adenyl_dom"/>
</dbReference>
<comment type="similarity">
    <text evidence="7">In the C-terminal section; belongs to the NRP synthetase family.</text>
</comment>
<dbReference type="SUPFAM" id="SSF52777">
    <property type="entry name" value="CoA-dependent acyltransferases"/>
    <property type="match status" value="10"/>
</dbReference>
<dbReference type="Pfam" id="PF00501">
    <property type="entry name" value="AMP-binding"/>
    <property type="match status" value="2"/>
</dbReference>
<dbReference type="Pfam" id="PF02801">
    <property type="entry name" value="Ketoacyl-synt_C"/>
    <property type="match status" value="1"/>
</dbReference>
<dbReference type="Pfam" id="PF22621">
    <property type="entry name" value="CurL-like_PKS_C"/>
    <property type="match status" value="1"/>
</dbReference>
<feature type="region of interest" description="Disordered" evidence="8">
    <location>
        <begin position="3820"/>
        <end position="3841"/>
    </location>
</feature>
<dbReference type="InterPro" id="IPR006162">
    <property type="entry name" value="Ppantetheine_attach_site"/>
</dbReference>
<keyword evidence="12" id="KW-1185">Reference proteome</keyword>
<gene>
    <name evidence="11" type="ORF">KSB_64010</name>
</gene>
<evidence type="ECO:0000256" key="3">
    <source>
        <dbReference type="ARBA" id="ARBA00022553"/>
    </source>
</evidence>
<comment type="cofactor">
    <cofactor evidence="1">
        <name>pantetheine 4'-phosphate</name>
        <dbReference type="ChEBI" id="CHEBI:47942"/>
    </cofactor>
</comment>
<dbReference type="Gene3D" id="3.40.47.10">
    <property type="match status" value="1"/>
</dbReference>
<accession>A0ABQ3UYI0</accession>
<evidence type="ECO:0000313" key="12">
    <source>
        <dbReference type="Proteomes" id="UP000654345"/>
    </source>
</evidence>
<dbReference type="InterPro" id="IPR018201">
    <property type="entry name" value="Ketoacyl_synth_AS"/>
</dbReference>
<dbReference type="PROSITE" id="PS52004">
    <property type="entry name" value="KS3_2"/>
    <property type="match status" value="1"/>
</dbReference>
<protein>
    <recommendedName>
        <fullName evidence="13">Non-ribosomal peptide synthetase</fullName>
    </recommendedName>
</protein>
<dbReference type="Pfam" id="PF00668">
    <property type="entry name" value="Condensation"/>
    <property type="match status" value="5"/>
</dbReference>
<feature type="domain" description="Carrier" evidence="9">
    <location>
        <begin position="1992"/>
        <end position="2067"/>
    </location>
</feature>
<dbReference type="PROSITE" id="PS00606">
    <property type="entry name" value="KS3_1"/>
    <property type="match status" value="1"/>
</dbReference>
<dbReference type="Gene3D" id="2.30.38.10">
    <property type="entry name" value="Luciferase, Domain 3"/>
    <property type="match status" value="2"/>
</dbReference>
<dbReference type="InterPro" id="IPR014043">
    <property type="entry name" value="Acyl_transferase_dom"/>
</dbReference>
<name>A0ABQ3UYI0_9CHLR</name>
<dbReference type="PROSITE" id="PS00012">
    <property type="entry name" value="PHOSPHOPANTETHEINE"/>
    <property type="match status" value="4"/>
</dbReference>
<keyword evidence="4" id="KW-0808">Transferase</keyword>
<dbReference type="SUPFAM" id="SSF53901">
    <property type="entry name" value="Thiolase-like"/>
    <property type="match status" value="1"/>
</dbReference>
<dbReference type="Gene3D" id="3.40.50.980">
    <property type="match status" value="4"/>
</dbReference>
<dbReference type="CDD" id="cd19531">
    <property type="entry name" value="LCL_NRPS-like"/>
    <property type="match status" value="3"/>
</dbReference>
<dbReference type="Gene3D" id="3.30.70.3290">
    <property type="match status" value="1"/>
</dbReference>
<dbReference type="Gene3D" id="3.40.366.10">
    <property type="entry name" value="Malonyl-Coenzyme A Acyl Carrier Protein, domain 2"/>
    <property type="match status" value="1"/>
</dbReference>
<evidence type="ECO:0000256" key="7">
    <source>
        <dbReference type="ARBA" id="ARBA00029443"/>
    </source>
</evidence>
<evidence type="ECO:0008006" key="13">
    <source>
        <dbReference type="Google" id="ProtNLM"/>
    </source>
</evidence>
<reference evidence="11 12" key="1">
    <citation type="journal article" date="2021" name="Int. J. Syst. Evol. Microbiol.">
        <title>Reticulibacter mediterranei gen. nov., sp. nov., within the new family Reticulibacteraceae fam. nov., and Ktedonospora formicarum gen. nov., sp. nov., Ktedonobacter robiniae sp. nov., Dictyobacter formicarum sp. nov. and Dictyobacter arantiisoli sp. nov., belonging to the class Ktedonobacteria.</title>
        <authorList>
            <person name="Yabe S."/>
            <person name="Zheng Y."/>
            <person name="Wang C.M."/>
            <person name="Sakai Y."/>
            <person name="Abe K."/>
            <person name="Yokota A."/>
            <person name="Donadio S."/>
            <person name="Cavaletti L."/>
            <person name="Monciardini P."/>
        </authorList>
    </citation>
    <scope>NUCLEOTIDE SEQUENCE [LARGE SCALE GENOMIC DNA]</scope>
    <source>
        <strain evidence="11 12">SOSP1-30</strain>
    </source>
</reference>
<keyword evidence="2" id="KW-0596">Phosphopantetheine</keyword>
<dbReference type="NCBIfam" id="NF003417">
    <property type="entry name" value="PRK04813.1"/>
    <property type="match status" value="2"/>
</dbReference>